<name>A0ABY5ZMB2_9BACT</name>
<proteinExistence type="inferred from homology"/>
<dbReference type="HAMAP" id="MF_00374">
    <property type="entry name" value="Ribosomal_uL29"/>
    <property type="match status" value="1"/>
</dbReference>
<dbReference type="PANTHER" id="PTHR10916">
    <property type="entry name" value="60S RIBOSOMAL PROTEIN L35/50S RIBOSOMAL PROTEIN L29"/>
    <property type="match status" value="1"/>
</dbReference>
<dbReference type="InterPro" id="IPR050063">
    <property type="entry name" value="Ribosomal_protein_uL29"/>
</dbReference>
<dbReference type="NCBIfam" id="TIGR00012">
    <property type="entry name" value="L29"/>
    <property type="match status" value="1"/>
</dbReference>
<dbReference type="EMBL" id="CP092109">
    <property type="protein sequence ID" value="UWZ78970.1"/>
    <property type="molecule type" value="Genomic_DNA"/>
</dbReference>
<dbReference type="InterPro" id="IPR001854">
    <property type="entry name" value="Ribosomal_uL29"/>
</dbReference>
<dbReference type="InterPro" id="IPR018254">
    <property type="entry name" value="Ribosomal_uL29_CS"/>
</dbReference>
<dbReference type="Pfam" id="PF00831">
    <property type="entry name" value="Ribosomal_L29"/>
    <property type="match status" value="1"/>
</dbReference>
<evidence type="ECO:0000256" key="3">
    <source>
        <dbReference type="ARBA" id="ARBA00023274"/>
    </source>
</evidence>
<keyword evidence="7" id="KW-1185">Reference proteome</keyword>
<dbReference type="SUPFAM" id="SSF46561">
    <property type="entry name" value="Ribosomal protein L29 (L29p)"/>
    <property type="match status" value="1"/>
</dbReference>
<sequence>MKGNDLRALGVAELQKKNSELTQELFNLRFQLHTGHLEKTSRISQIKKDIARVKTILAEKQG</sequence>
<organism evidence="6 7">
    <name type="scientific">Geoalkalibacter halelectricus</name>
    <dbReference type="NCBI Taxonomy" id="2847045"/>
    <lineage>
        <taxon>Bacteria</taxon>
        <taxon>Pseudomonadati</taxon>
        <taxon>Thermodesulfobacteriota</taxon>
        <taxon>Desulfuromonadia</taxon>
        <taxon>Desulfuromonadales</taxon>
        <taxon>Geoalkalibacteraceae</taxon>
        <taxon>Geoalkalibacter</taxon>
    </lineage>
</organism>
<keyword evidence="2 5" id="KW-0689">Ribosomal protein</keyword>
<protein>
    <recommendedName>
        <fullName evidence="4 5">Large ribosomal subunit protein uL29</fullName>
    </recommendedName>
</protein>
<dbReference type="CDD" id="cd00427">
    <property type="entry name" value="Ribosomal_L29_HIP"/>
    <property type="match status" value="1"/>
</dbReference>
<dbReference type="Proteomes" id="UP001060414">
    <property type="component" value="Chromosome"/>
</dbReference>
<accession>A0ABY5ZMB2</accession>
<evidence type="ECO:0000256" key="1">
    <source>
        <dbReference type="ARBA" id="ARBA00009254"/>
    </source>
</evidence>
<dbReference type="PROSITE" id="PS00579">
    <property type="entry name" value="RIBOSOMAL_L29"/>
    <property type="match status" value="1"/>
</dbReference>
<evidence type="ECO:0000313" key="7">
    <source>
        <dbReference type="Proteomes" id="UP001060414"/>
    </source>
</evidence>
<dbReference type="PANTHER" id="PTHR10916:SF0">
    <property type="entry name" value="LARGE RIBOSOMAL SUBUNIT PROTEIN UL29C"/>
    <property type="match status" value="1"/>
</dbReference>
<comment type="similarity">
    <text evidence="1 5">Belongs to the universal ribosomal protein uL29 family.</text>
</comment>
<evidence type="ECO:0000256" key="2">
    <source>
        <dbReference type="ARBA" id="ARBA00022980"/>
    </source>
</evidence>
<dbReference type="RefSeq" id="WP_260747327.1">
    <property type="nucleotide sequence ID" value="NZ_CP092109.1"/>
</dbReference>
<evidence type="ECO:0000256" key="4">
    <source>
        <dbReference type="ARBA" id="ARBA00035204"/>
    </source>
</evidence>
<dbReference type="InterPro" id="IPR036049">
    <property type="entry name" value="Ribosomal_uL29_sf"/>
</dbReference>
<dbReference type="GO" id="GO:0005840">
    <property type="term" value="C:ribosome"/>
    <property type="evidence" value="ECO:0007669"/>
    <property type="project" value="UniProtKB-KW"/>
</dbReference>
<keyword evidence="3 5" id="KW-0687">Ribonucleoprotein</keyword>
<evidence type="ECO:0000256" key="5">
    <source>
        <dbReference type="HAMAP-Rule" id="MF_00374"/>
    </source>
</evidence>
<gene>
    <name evidence="5 6" type="primary">rpmC</name>
    <name evidence="6" type="ORF">L9S41_14975</name>
</gene>
<evidence type="ECO:0000313" key="6">
    <source>
        <dbReference type="EMBL" id="UWZ78970.1"/>
    </source>
</evidence>
<dbReference type="Gene3D" id="1.10.287.310">
    <property type="match status" value="1"/>
</dbReference>
<reference evidence="6" key="1">
    <citation type="journal article" date="2022" name="Environ. Microbiol.">
        <title>Geoalkalibacter halelectricus SAP #1 sp. nov. possessing extracellular electron transfer and mineral#reducing capabilities from a haloalkaline environment.</title>
        <authorList>
            <person name="Yadav S."/>
            <person name="Singh R."/>
            <person name="Sundharam S.S."/>
            <person name="Chaudhary S."/>
            <person name="Krishnamurthi S."/>
            <person name="Patil S.A."/>
        </authorList>
    </citation>
    <scope>NUCLEOTIDE SEQUENCE</scope>
    <source>
        <strain evidence="6">SAP-1</strain>
    </source>
</reference>